<dbReference type="AlphaFoldDB" id="A0A4D7QGG8"/>
<dbReference type="KEGG" id="paqt:E8L99_11360"/>
<dbReference type="InterPro" id="IPR000524">
    <property type="entry name" value="Tscrpt_reg_HTH_GntR"/>
</dbReference>
<evidence type="ECO:0000256" key="2">
    <source>
        <dbReference type="ARBA" id="ARBA00023125"/>
    </source>
</evidence>
<dbReference type="PROSITE" id="PS50949">
    <property type="entry name" value="HTH_GNTR"/>
    <property type="match status" value="1"/>
</dbReference>
<evidence type="ECO:0000259" key="4">
    <source>
        <dbReference type="PROSITE" id="PS50949"/>
    </source>
</evidence>
<feature type="domain" description="HTH gntR-type" evidence="4">
    <location>
        <begin position="16"/>
        <end position="83"/>
    </location>
</feature>
<keyword evidence="3" id="KW-0804">Transcription</keyword>
<gene>
    <name evidence="5" type="ORF">E8L99_11360</name>
</gene>
<evidence type="ECO:0000313" key="6">
    <source>
        <dbReference type="Proteomes" id="UP000298588"/>
    </source>
</evidence>
<dbReference type="Gene3D" id="1.20.120.530">
    <property type="entry name" value="GntR ligand-binding domain-like"/>
    <property type="match status" value="1"/>
</dbReference>
<dbReference type="SMART" id="SM00345">
    <property type="entry name" value="HTH_GNTR"/>
    <property type="match status" value="1"/>
</dbReference>
<keyword evidence="6" id="KW-1185">Reference proteome</keyword>
<evidence type="ECO:0000313" key="5">
    <source>
        <dbReference type="EMBL" id="QCK86308.1"/>
    </source>
</evidence>
<evidence type="ECO:0000256" key="1">
    <source>
        <dbReference type="ARBA" id="ARBA00023015"/>
    </source>
</evidence>
<dbReference type="Proteomes" id="UP000298588">
    <property type="component" value="Chromosome"/>
</dbReference>
<keyword evidence="2" id="KW-0238">DNA-binding</keyword>
<dbReference type="SUPFAM" id="SSF48008">
    <property type="entry name" value="GntR ligand-binding domain-like"/>
    <property type="match status" value="1"/>
</dbReference>
<sequence>MARTALVADTSAVPPDTLTDRAIALVQRDILGGTLPPGAKLRIAELVARYEIGATPLREALSRLVSLGLIIAIGQRGFRVPAVSKDDLNDITTIRLLIESEAIRLSIERGADAWEATILSSLHRLKRYVERHGKAFGEGTEEFDALHKDFHHALISACGSPRLLDAASNLYDQAYRYRRVMMRGFSDPQRFIASHARMADRVLSRDFTVAREELSSHLRSTLNYVYPET</sequence>
<dbReference type="Pfam" id="PF07729">
    <property type="entry name" value="FCD"/>
    <property type="match status" value="1"/>
</dbReference>
<dbReference type="GO" id="GO:0003700">
    <property type="term" value="F:DNA-binding transcription factor activity"/>
    <property type="evidence" value="ECO:0007669"/>
    <property type="project" value="InterPro"/>
</dbReference>
<protein>
    <submittedName>
        <fullName evidence="5">FCD domain-containing protein</fullName>
    </submittedName>
</protein>
<dbReference type="GO" id="GO:0003677">
    <property type="term" value="F:DNA binding"/>
    <property type="evidence" value="ECO:0007669"/>
    <property type="project" value="UniProtKB-KW"/>
</dbReference>
<organism evidence="5 6">
    <name type="scientific">Phreatobacter aquaticus</name>
    <dbReference type="NCBI Taxonomy" id="2570229"/>
    <lineage>
        <taxon>Bacteria</taxon>
        <taxon>Pseudomonadati</taxon>
        <taxon>Pseudomonadota</taxon>
        <taxon>Alphaproteobacteria</taxon>
        <taxon>Hyphomicrobiales</taxon>
        <taxon>Phreatobacteraceae</taxon>
        <taxon>Phreatobacter</taxon>
    </lineage>
</organism>
<dbReference type="Pfam" id="PF00392">
    <property type="entry name" value="GntR"/>
    <property type="match status" value="1"/>
</dbReference>
<dbReference type="InterPro" id="IPR008920">
    <property type="entry name" value="TF_FadR/GntR_C"/>
</dbReference>
<dbReference type="PANTHER" id="PTHR43537:SF20">
    <property type="entry name" value="HTH-TYPE TRANSCRIPTIONAL REPRESSOR GLAR"/>
    <property type="match status" value="1"/>
</dbReference>
<dbReference type="RefSeq" id="WP_137099639.1">
    <property type="nucleotide sequence ID" value="NZ_CP039865.1"/>
</dbReference>
<keyword evidence="1" id="KW-0805">Transcription regulation</keyword>
<name>A0A4D7QGG8_9HYPH</name>
<dbReference type="SMART" id="SM00895">
    <property type="entry name" value="FCD"/>
    <property type="match status" value="1"/>
</dbReference>
<dbReference type="InterPro" id="IPR036390">
    <property type="entry name" value="WH_DNA-bd_sf"/>
</dbReference>
<accession>A0A4D7QGG8</accession>
<proteinExistence type="predicted"/>
<dbReference type="OrthoDB" id="8638122at2"/>
<dbReference type="SUPFAM" id="SSF46785">
    <property type="entry name" value="Winged helix' DNA-binding domain"/>
    <property type="match status" value="1"/>
</dbReference>
<dbReference type="InterPro" id="IPR036388">
    <property type="entry name" value="WH-like_DNA-bd_sf"/>
</dbReference>
<dbReference type="Gene3D" id="1.10.10.10">
    <property type="entry name" value="Winged helix-like DNA-binding domain superfamily/Winged helix DNA-binding domain"/>
    <property type="match status" value="1"/>
</dbReference>
<dbReference type="InterPro" id="IPR011711">
    <property type="entry name" value="GntR_C"/>
</dbReference>
<reference evidence="5 6" key="1">
    <citation type="submission" date="2019-04" db="EMBL/GenBank/DDBJ databases">
        <title>Phreatobacter aquaticus sp. nov.</title>
        <authorList>
            <person name="Choi A."/>
            <person name="Baek K."/>
        </authorList>
    </citation>
    <scope>NUCLEOTIDE SEQUENCE [LARGE SCALE GENOMIC DNA]</scope>
    <source>
        <strain evidence="5 6">NMCR1094</strain>
    </source>
</reference>
<dbReference type="EMBL" id="CP039865">
    <property type="protein sequence ID" value="QCK86308.1"/>
    <property type="molecule type" value="Genomic_DNA"/>
</dbReference>
<dbReference type="PANTHER" id="PTHR43537">
    <property type="entry name" value="TRANSCRIPTIONAL REGULATOR, GNTR FAMILY"/>
    <property type="match status" value="1"/>
</dbReference>
<evidence type="ECO:0000256" key="3">
    <source>
        <dbReference type="ARBA" id="ARBA00023163"/>
    </source>
</evidence>